<keyword evidence="2" id="KW-1185">Reference proteome</keyword>
<dbReference type="Proteomes" id="UP000053097">
    <property type="component" value="Unassembled WGS sequence"/>
</dbReference>
<organism evidence="1 2">
    <name type="scientific">Ooceraea biroi</name>
    <name type="common">Clonal raider ant</name>
    <name type="synonym">Cerapachys biroi</name>
    <dbReference type="NCBI Taxonomy" id="2015173"/>
    <lineage>
        <taxon>Eukaryota</taxon>
        <taxon>Metazoa</taxon>
        <taxon>Ecdysozoa</taxon>
        <taxon>Arthropoda</taxon>
        <taxon>Hexapoda</taxon>
        <taxon>Insecta</taxon>
        <taxon>Pterygota</taxon>
        <taxon>Neoptera</taxon>
        <taxon>Endopterygota</taxon>
        <taxon>Hymenoptera</taxon>
        <taxon>Apocrita</taxon>
        <taxon>Aculeata</taxon>
        <taxon>Formicoidea</taxon>
        <taxon>Formicidae</taxon>
        <taxon>Dorylinae</taxon>
        <taxon>Ooceraea</taxon>
    </lineage>
</organism>
<evidence type="ECO:0008006" key="3">
    <source>
        <dbReference type="Google" id="ProtNLM"/>
    </source>
</evidence>
<evidence type="ECO:0000313" key="2">
    <source>
        <dbReference type="Proteomes" id="UP000053097"/>
    </source>
</evidence>
<dbReference type="EMBL" id="KK107295">
    <property type="protein sequence ID" value="EZA53023.1"/>
    <property type="molecule type" value="Genomic_DNA"/>
</dbReference>
<name>A0A026WAL3_OOCBI</name>
<reference evidence="1 2" key="1">
    <citation type="journal article" date="2014" name="Curr. Biol.">
        <title>The genome of the clonal raider ant Cerapachys biroi.</title>
        <authorList>
            <person name="Oxley P.R."/>
            <person name="Ji L."/>
            <person name="Fetter-Pruneda I."/>
            <person name="McKenzie S.K."/>
            <person name="Li C."/>
            <person name="Hu H."/>
            <person name="Zhang G."/>
            <person name="Kronauer D.J."/>
        </authorList>
    </citation>
    <scope>NUCLEOTIDE SEQUENCE [LARGE SCALE GENOMIC DNA]</scope>
</reference>
<dbReference type="OrthoDB" id="28868at2759"/>
<sequence>MSRKYYYQNCTCQYRLETFIDGPLKRCRCYNNVNWEDFYSLINPNDLTHPLNCTLLMDELTSILEQPLSAYRDLTNIYYGEQLLPHFKHYHLTNVWQEFRNRPAEQQVLEEVLAIVAQWFQPERNICYSHIQTELDNIAEEALIHLRKQNPLHPIFAESHEQFSLWKHENIEENQWNDSNGREILNILYKIFVTELNIHGIASPKYRLSSQVYLLLIYIFGEKMSNHVISLTIVFQGVARRLGIRCDLVPYHCYLSWKPKW</sequence>
<dbReference type="AlphaFoldDB" id="A0A026WAL3"/>
<proteinExistence type="predicted"/>
<accession>A0A026WAL3</accession>
<gene>
    <name evidence="1" type="ORF">X777_07201</name>
</gene>
<evidence type="ECO:0000313" key="1">
    <source>
        <dbReference type="EMBL" id="EZA53023.1"/>
    </source>
</evidence>
<protein>
    <recommendedName>
        <fullName evidence="3">F-box only protein</fullName>
    </recommendedName>
</protein>